<evidence type="ECO:0000256" key="1">
    <source>
        <dbReference type="SAM" id="Coils"/>
    </source>
</evidence>
<protein>
    <submittedName>
        <fullName evidence="3">Uncharacterized protein LOC103517516</fullName>
    </submittedName>
</protein>
<dbReference type="GeneID" id="103517516"/>
<dbReference type="KEGG" id="dci:103517516"/>
<evidence type="ECO:0000313" key="3">
    <source>
        <dbReference type="RefSeq" id="XP_026685387.1"/>
    </source>
</evidence>
<keyword evidence="1" id="KW-0175">Coiled coil</keyword>
<proteinExistence type="predicted"/>
<accession>A0A3Q0JA48</accession>
<reference evidence="3" key="1">
    <citation type="submission" date="2025-08" db="UniProtKB">
        <authorList>
            <consortium name="RefSeq"/>
        </authorList>
    </citation>
    <scope>IDENTIFICATION</scope>
</reference>
<sequence>MSCWFQIIEELSKELELVKQERQSALTALSLSQDKDVTSPLKVELDALRIQHKELQESHDELQAMLLSQGRSLISGSNTLAAEFAAMSQDDVSTYVYPCT</sequence>
<feature type="coiled-coil region" evidence="1">
    <location>
        <begin position="8"/>
        <end position="65"/>
    </location>
</feature>
<dbReference type="RefSeq" id="XP_026685387.1">
    <property type="nucleotide sequence ID" value="XM_026829586.1"/>
</dbReference>
<gene>
    <name evidence="3" type="primary">LOC103517516</name>
</gene>
<dbReference type="AlphaFoldDB" id="A0A3Q0JA48"/>
<evidence type="ECO:0000313" key="2">
    <source>
        <dbReference type="Proteomes" id="UP000079169"/>
    </source>
</evidence>
<keyword evidence="2" id="KW-1185">Reference proteome</keyword>
<name>A0A3Q0JA48_DIACI</name>
<dbReference type="Proteomes" id="UP000079169">
    <property type="component" value="Unplaced"/>
</dbReference>
<dbReference type="PaxDb" id="121845-A0A3Q0JA48"/>
<organism evidence="2 3">
    <name type="scientific">Diaphorina citri</name>
    <name type="common">Asian citrus psyllid</name>
    <dbReference type="NCBI Taxonomy" id="121845"/>
    <lineage>
        <taxon>Eukaryota</taxon>
        <taxon>Metazoa</taxon>
        <taxon>Ecdysozoa</taxon>
        <taxon>Arthropoda</taxon>
        <taxon>Hexapoda</taxon>
        <taxon>Insecta</taxon>
        <taxon>Pterygota</taxon>
        <taxon>Neoptera</taxon>
        <taxon>Paraneoptera</taxon>
        <taxon>Hemiptera</taxon>
        <taxon>Sternorrhyncha</taxon>
        <taxon>Psylloidea</taxon>
        <taxon>Psyllidae</taxon>
        <taxon>Diaphorininae</taxon>
        <taxon>Diaphorina</taxon>
    </lineage>
</organism>